<dbReference type="GO" id="GO:1990281">
    <property type="term" value="C:efflux pump complex"/>
    <property type="evidence" value="ECO:0007669"/>
    <property type="project" value="TreeGrafter"/>
</dbReference>
<proteinExistence type="inferred from homology"/>
<organism evidence="9 10">
    <name type="scientific">Occallatibacter riparius</name>
    <dbReference type="NCBI Taxonomy" id="1002689"/>
    <lineage>
        <taxon>Bacteria</taxon>
        <taxon>Pseudomonadati</taxon>
        <taxon>Acidobacteriota</taxon>
        <taxon>Terriglobia</taxon>
        <taxon>Terriglobales</taxon>
        <taxon>Acidobacteriaceae</taxon>
        <taxon>Occallatibacter</taxon>
    </lineage>
</organism>
<keyword evidence="10" id="KW-1185">Reference proteome</keyword>
<keyword evidence="8" id="KW-0175">Coiled coil</keyword>
<evidence type="ECO:0000256" key="1">
    <source>
        <dbReference type="ARBA" id="ARBA00004442"/>
    </source>
</evidence>
<dbReference type="PANTHER" id="PTHR30026">
    <property type="entry name" value="OUTER MEMBRANE PROTEIN TOLC"/>
    <property type="match status" value="1"/>
</dbReference>
<dbReference type="KEGG" id="orp:MOP44_21825"/>
<evidence type="ECO:0000313" key="10">
    <source>
        <dbReference type="Proteomes" id="UP001059380"/>
    </source>
</evidence>
<gene>
    <name evidence="9" type="ORF">MOP44_21825</name>
</gene>
<dbReference type="Gene3D" id="1.20.1600.10">
    <property type="entry name" value="Outer membrane efflux proteins (OEP)"/>
    <property type="match status" value="1"/>
</dbReference>
<keyword evidence="7" id="KW-0998">Cell outer membrane</keyword>
<evidence type="ECO:0000256" key="5">
    <source>
        <dbReference type="ARBA" id="ARBA00022692"/>
    </source>
</evidence>
<evidence type="ECO:0000256" key="6">
    <source>
        <dbReference type="ARBA" id="ARBA00023136"/>
    </source>
</evidence>
<dbReference type="SUPFAM" id="SSF56954">
    <property type="entry name" value="Outer membrane efflux proteins (OEP)"/>
    <property type="match status" value="1"/>
</dbReference>
<accession>A0A9J7BJW9</accession>
<feature type="coiled-coil region" evidence="8">
    <location>
        <begin position="335"/>
        <end position="394"/>
    </location>
</feature>
<dbReference type="RefSeq" id="WP_260792530.1">
    <property type="nucleotide sequence ID" value="NZ_CP093313.1"/>
</dbReference>
<dbReference type="InterPro" id="IPR051906">
    <property type="entry name" value="TolC-like"/>
</dbReference>
<comment type="similarity">
    <text evidence="2">Belongs to the outer membrane factor (OMF) (TC 1.B.17) family.</text>
</comment>
<evidence type="ECO:0000256" key="2">
    <source>
        <dbReference type="ARBA" id="ARBA00007613"/>
    </source>
</evidence>
<evidence type="ECO:0000256" key="3">
    <source>
        <dbReference type="ARBA" id="ARBA00022448"/>
    </source>
</evidence>
<dbReference type="GO" id="GO:0015562">
    <property type="term" value="F:efflux transmembrane transporter activity"/>
    <property type="evidence" value="ECO:0007669"/>
    <property type="project" value="InterPro"/>
</dbReference>
<keyword evidence="6" id="KW-0472">Membrane</keyword>
<evidence type="ECO:0000313" key="9">
    <source>
        <dbReference type="EMBL" id="UWZ83196.1"/>
    </source>
</evidence>
<dbReference type="Pfam" id="PF02321">
    <property type="entry name" value="OEP"/>
    <property type="match status" value="2"/>
</dbReference>
<dbReference type="AlphaFoldDB" id="A0A9J7BJW9"/>
<dbReference type="GO" id="GO:0015288">
    <property type="term" value="F:porin activity"/>
    <property type="evidence" value="ECO:0007669"/>
    <property type="project" value="TreeGrafter"/>
</dbReference>
<evidence type="ECO:0000256" key="8">
    <source>
        <dbReference type="SAM" id="Coils"/>
    </source>
</evidence>
<dbReference type="GO" id="GO:0009279">
    <property type="term" value="C:cell outer membrane"/>
    <property type="evidence" value="ECO:0007669"/>
    <property type="project" value="UniProtKB-SubCell"/>
</dbReference>
<evidence type="ECO:0000256" key="7">
    <source>
        <dbReference type="ARBA" id="ARBA00023237"/>
    </source>
</evidence>
<protein>
    <submittedName>
        <fullName evidence="9">TolC family protein</fullName>
    </submittedName>
</protein>
<keyword evidence="5" id="KW-0812">Transmembrane</keyword>
<evidence type="ECO:0000256" key="4">
    <source>
        <dbReference type="ARBA" id="ARBA00022452"/>
    </source>
</evidence>
<dbReference type="InterPro" id="IPR003423">
    <property type="entry name" value="OMP_efflux"/>
</dbReference>
<comment type="subcellular location">
    <subcellularLocation>
        <location evidence="1">Cell outer membrane</location>
    </subcellularLocation>
</comment>
<dbReference type="Proteomes" id="UP001059380">
    <property type="component" value="Chromosome"/>
</dbReference>
<dbReference type="EMBL" id="CP093313">
    <property type="protein sequence ID" value="UWZ83196.1"/>
    <property type="molecule type" value="Genomic_DNA"/>
</dbReference>
<sequence length="449" mass="49002">MRWFPRIVVWLILAIFIGIETAAAQEPLTLRQAIQQALKQNPDADLARAGTQEAKAGASLARTQFLPQVNFTEDMSRGNDPVYVFGTKLRQQRFTAADFNLNALNRPEPIGNFATRISGGWQAFDSFRTQKLIHSADLMRSSAETSAKAVDQKIVFDVVQSYQDVLYAERQVAVAQHELETAQSLLSSVDDRVKAGLAVESDRISAQVNEAAMKQGLIAAQGELDLSWARLRLAMGAPELPQSKLQAIEAKAFAENSLEEELQTAAKTRPDLAALGKAQSAQGLAVSAAKMSYGPRVNAYGNWEDDHGLDSGGNNWVAGVQVSIDILPFSKRAQLARETAAKARIDAQLNSYQQQVRLQVSQAHIQRQTAKQSLDTAKAAIDQATESLRILTNRYNAGLATITDLLRGEDAERQAQANYWRAVYGNAVAYAGTLFATGTLTPEAAEELQ</sequence>
<name>A0A9J7BJW9_9BACT</name>
<reference evidence="9" key="1">
    <citation type="submission" date="2021-04" db="EMBL/GenBank/DDBJ databases">
        <title>Phylogenetic analysis of Acidobacteriaceae.</title>
        <authorList>
            <person name="Qiu L."/>
            <person name="Zhang Q."/>
        </authorList>
    </citation>
    <scope>NUCLEOTIDE SEQUENCE</scope>
    <source>
        <strain evidence="9">DSM 25168</strain>
    </source>
</reference>
<dbReference type="PANTHER" id="PTHR30026:SF21">
    <property type="entry name" value="SLR1270 PROTEIN"/>
    <property type="match status" value="1"/>
</dbReference>
<keyword evidence="4" id="KW-1134">Transmembrane beta strand</keyword>
<keyword evidence="3" id="KW-0813">Transport</keyword>